<dbReference type="AlphaFoldDB" id="A0A2S5B7Z9"/>
<proteinExistence type="predicted"/>
<evidence type="ECO:0000256" key="1">
    <source>
        <dbReference type="SAM" id="MobiDB-lite"/>
    </source>
</evidence>
<accession>A0A2S5B7Z9</accession>
<sequence length="125" mass="13434">MHPSLIARWTRAVPITSVPASALRLPPASSRPRPKATPIGGQAASPTIDRLLQSVDRSTHRLQRQAGTSAQFLTGGGAAAAAGEASTTATLPPNLRINEFVPRRKVYEGVKASHRDLLRRLRREA</sequence>
<keyword evidence="3" id="KW-1185">Reference proteome</keyword>
<gene>
    <name evidence="2" type="ORF">BMF94_4048</name>
</gene>
<reference evidence="2 3" key="1">
    <citation type="journal article" date="2018" name="Front. Microbiol.">
        <title>Prospects for Fungal Bioremediation of Acidic Radioactive Waste Sites: Characterization and Genome Sequence of Rhodotorula taiwanensis MD1149.</title>
        <authorList>
            <person name="Tkavc R."/>
            <person name="Matrosova V.Y."/>
            <person name="Grichenko O.E."/>
            <person name="Gostincar C."/>
            <person name="Volpe R.P."/>
            <person name="Klimenkova P."/>
            <person name="Gaidamakova E.K."/>
            <person name="Zhou C.E."/>
            <person name="Stewart B.J."/>
            <person name="Lyman M.G."/>
            <person name="Malfatti S.A."/>
            <person name="Rubinfeld B."/>
            <person name="Courtot M."/>
            <person name="Singh J."/>
            <person name="Dalgard C.L."/>
            <person name="Hamilton T."/>
            <person name="Frey K.G."/>
            <person name="Gunde-Cimerman N."/>
            <person name="Dugan L."/>
            <person name="Daly M.J."/>
        </authorList>
    </citation>
    <scope>NUCLEOTIDE SEQUENCE [LARGE SCALE GENOMIC DNA]</scope>
    <source>
        <strain evidence="2 3">MD1149</strain>
    </source>
</reference>
<dbReference type="OrthoDB" id="2527598at2759"/>
<evidence type="ECO:0000313" key="3">
    <source>
        <dbReference type="Proteomes" id="UP000237144"/>
    </source>
</evidence>
<protein>
    <submittedName>
        <fullName evidence="2">Uncharacterized protein</fullName>
    </submittedName>
</protein>
<feature type="region of interest" description="Disordered" evidence="1">
    <location>
        <begin position="23"/>
        <end position="49"/>
    </location>
</feature>
<name>A0A2S5B7Z9_9BASI</name>
<dbReference type="EMBL" id="PJQD01000045">
    <property type="protein sequence ID" value="POY72887.1"/>
    <property type="molecule type" value="Genomic_DNA"/>
</dbReference>
<evidence type="ECO:0000313" key="2">
    <source>
        <dbReference type="EMBL" id="POY72887.1"/>
    </source>
</evidence>
<dbReference type="Proteomes" id="UP000237144">
    <property type="component" value="Unassembled WGS sequence"/>
</dbReference>
<comment type="caution">
    <text evidence="2">The sequence shown here is derived from an EMBL/GenBank/DDBJ whole genome shotgun (WGS) entry which is preliminary data.</text>
</comment>
<organism evidence="2 3">
    <name type="scientific">Rhodotorula taiwanensis</name>
    <dbReference type="NCBI Taxonomy" id="741276"/>
    <lineage>
        <taxon>Eukaryota</taxon>
        <taxon>Fungi</taxon>
        <taxon>Dikarya</taxon>
        <taxon>Basidiomycota</taxon>
        <taxon>Pucciniomycotina</taxon>
        <taxon>Microbotryomycetes</taxon>
        <taxon>Sporidiobolales</taxon>
        <taxon>Sporidiobolaceae</taxon>
        <taxon>Rhodotorula</taxon>
    </lineage>
</organism>